<name>A0A481Y5P9_9MONO</name>
<keyword evidence="7" id="KW-1035">Host cytoplasm</keyword>
<evidence type="ECO:0000256" key="7">
    <source>
        <dbReference type="ARBA" id="ARBA00023200"/>
    </source>
</evidence>
<gene>
    <name evidence="10" type="primary">P</name>
</gene>
<reference evidence="10" key="1">
    <citation type="submission" date="2019-02" db="EMBL/GenBank/DDBJ databases">
        <title>Complete Genome Sequence of a Divergent Avian Metapneumovirus from a Monk Parakeet (Myiopsitta monachus).</title>
        <authorList>
            <person name="Retallack H."/>
            <person name="Clubb S."/>
            <person name="DeRisi J.L."/>
        </authorList>
    </citation>
    <scope>NUCLEOTIDE SEQUENCE</scope>
    <source>
        <strain evidence="10">PAR-05</strain>
    </source>
</reference>
<keyword evidence="5" id="KW-0946">Virion</keyword>
<evidence type="ECO:0000256" key="9">
    <source>
        <dbReference type="SAM" id="MobiDB-lite"/>
    </source>
</evidence>
<comment type="similarity">
    <text evidence="8">Belongs to the pneumoviridae phosphoprotein P family.</text>
</comment>
<evidence type="ECO:0000256" key="2">
    <source>
        <dbReference type="ARBA" id="ARBA00004328"/>
    </source>
</evidence>
<keyword evidence="4" id="KW-0597">Phosphoprotein</keyword>
<dbReference type="InterPro" id="IPR003487">
    <property type="entry name" value="Pprotein_pneumovir"/>
</dbReference>
<evidence type="ECO:0000256" key="1">
    <source>
        <dbReference type="ARBA" id="ARBA00004192"/>
    </source>
</evidence>
<comment type="subcellular location">
    <subcellularLocation>
        <location evidence="1">Host cytoplasm</location>
    </subcellularLocation>
    <subcellularLocation>
        <location evidence="2">Virion</location>
    </subcellularLocation>
</comment>
<dbReference type="Pfam" id="PF02478">
    <property type="entry name" value="Pneumo_phosprot"/>
    <property type="match status" value="2"/>
</dbReference>
<evidence type="ECO:0000313" key="10">
    <source>
        <dbReference type="EMBL" id="QBK51042.1"/>
    </source>
</evidence>
<dbReference type="GO" id="GO:0030430">
    <property type="term" value="C:host cell cytoplasm"/>
    <property type="evidence" value="ECO:0007669"/>
    <property type="project" value="UniProtKB-SubCell"/>
</dbReference>
<accession>A0A481Y5P9</accession>
<feature type="compositionally biased region" description="Acidic residues" evidence="9">
    <location>
        <begin position="245"/>
        <end position="275"/>
    </location>
</feature>
<proteinExistence type="inferred from homology"/>
<evidence type="ECO:0000256" key="6">
    <source>
        <dbReference type="ARBA" id="ARBA00022953"/>
    </source>
</evidence>
<keyword evidence="6" id="KW-0693">Viral RNA replication</keyword>
<sequence>MSYPKGEELILMGNEAAKAAEAYQDSLKKKKESHSRSIVGEPIATVSSKVSEPNISTISRSQKAIDNPVEVEAKEVKKIYPQLPSAPTDHELEQTTAGKKKESKKRVRFPDDIVGRYSKLEKEALELLSDQDDDDKESSILTFDEKEMQASGIEARLSSIEEKLSMILGLLKTLSIATSGPTAARDGIRDAMIGMREELIASIMADAKGRIAEMIKEEEQQRSKIGNGSVKLTEKAKELNKIVEDESSSGESEEEETEEEDAEKDDSDDIYSFEL</sequence>
<evidence type="ECO:0000256" key="8">
    <source>
        <dbReference type="ARBA" id="ARBA00023776"/>
    </source>
</evidence>
<evidence type="ECO:0000256" key="3">
    <source>
        <dbReference type="ARBA" id="ARBA00020572"/>
    </source>
</evidence>
<dbReference type="EMBL" id="MK491499">
    <property type="protein sequence ID" value="QBK51042.1"/>
    <property type="molecule type" value="Viral_cRNA"/>
</dbReference>
<dbReference type="GO" id="GO:0003968">
    <property type="term" value="F:RNA-directed RNA polymerase activity"/>
    <property type="evidence" value="ECO:0007669"/>
    <property type="project" value="InterPro"/>
</dbReference>
<protein>
    <recommendedName>
        <fullName evidence="3">Phosphoprotein</fullName>
    </recommendedName>
</protein>
<evidence type="ECO:0000256" key="5">
    <source>
        <dbReference type="ARBA" id="ARBA00022844"/>
    </source>
</evidence>
<organism evidence="10">
    <name type="scientific">avian metapneumovirus</name>
    <dbReference type="NCBI Taxonomy" id="38525"/>
    <lineage>
        <taxon>Viruses</taxon>
        <taxon>Riboviria</taxon>
        <taxon>Orthornavirae</taxon>
        <taxon>Negarnaviricota</taxon>
        <taxon>Haploviricotina</taxon>
        <taxon>Monjiviricetes</taxon>
        <taxon>Mononegavirales</taxon>
        <taxon>Pneumoviridae</taxon>
        <taxon>Metapneumovirus</taxon>
        <taxon>Metapneumovirus avis</taxon>
    </lineage>
</organism>
<feature type="region of interest" description="Disordered" evidence="9">
    <location>
        <begin position="236"/>
        <end position="275"/>
    </location>
</feature>
<feature type="region of interest" description="Disordered" evidence="9">
    <location>
        <begin position="81"/>
        <end position="104"/>
    </location>
</feature>
<dbReference type="GO" id="GO:0044423">
    <property type="term" value="C:virion component"/>
    <property type="evidence" value="ECO:0007669"/>
    <property type="project" value="UniProtKB-KW"/>
</dbReference>
<evidence type="ECO:0000256" key="4">
    <source>
        <dbReference type="ARBA" id="ARBA00022553"/>
    </source>
</evidence>